<organism evidence="1 2">
    <name type="scientific">Amphiprion ocellaris</name>
    <name type="common">Clown anemonefish</name>
    <dbReference type="NCBI Taxonomy" id="80972"/>
    <lineage>
        <taxon>Eukaryota</taxon>
        <taxon>Metazoa</taxon>
        <taxon>Chordata</taxon>
        <taxon>Craniata</taxon>
        <taxon>Vertebrata</taxon>
        <taxon>Euteleostomi</taxon>
        <taxon>Actinopterygii</taxon>
        <taxon>Neopterygii</taxon>
        <taxon>Teleostei</taxon>
        <taxon>Neoteleostei</taxon>
        <taxon>Acanthomorphata</taxon>
        <taxon>Ovalentaria</taxon>
        <taxon>Pomacentridae</taxon>
        <taxon>Amphiprion</taxon>
    </lineage>
</organism>
<accession>A0AAQ5XP04</accession>
<protein>
    <submittedName>
        <fullName evidence="1">Uncharacterized protein</fullName>
    </submittedName>
</protein>
<name>A0AAQ5XP04_AMPOC</name>
<reference evidence="1" key="3">
    <citation type="submission" date="2025-09" db="UniProtKB">
        <authorList>
            <consortium name="Ensembl"/>
        </authorList>
    </citation>
    <scope>IDENTIFICATION</scope>
</reference>
<reference evidence="1 2" key="1">
    <citation type="submission" date="2022-01" db="EMBL/GenBank/DDBJ databases">
        <title>A chromosome-scale genome assembly of the false clownfish, Amphiprion ocellaris.</title>
        <authorList>
            <person name="Ryu T."/>
        </authorList>
    </citation>
    <scope>NUCLEOTIDE SEQUENCE [LARGE SCALE GENOMIC DNA]</scope>
</reference>
<dbReference type="Ensembl" id="ENSAOCT00000050097.1">
    <property type="protein sequence ID" value="ENSAOCP00000042289.1"/>
    <property type="gene ID" value="ENSAOCG00000030523.1"/>
</dbReference>
<proteinExistence type="predicted"/>
<dbReference type="Proteomes" id="UP001501940">
    <property type="component" value="Chromosome 8"/>
</dbReference>
<dbReference type="AlphaFoldDB" id="A0AAQ5XP04"/>
<evidence type="ECO:0000313" key="1">
    <source>
        <dbReference type="Ensembl" id="ENSAOCP00000042289.1"/>
    </source>
</evidence>
<reference evidence="1" key="2">
    <citation type="submission" date="2025-08" db="UniProtKB">
        <authorList>
            <consortium name="Ensembl"/>
        </authorList>
    </citation>
    <scope>IDENTIFICATION</scope>
</reference>
<evidence type="ECO:0000313" key="2">
    <source>
        <dbReference type="Proteomes" id="UP001501940"/>
    </source>
</evidence>
<keyword evidence="2" id="KW-1185">Reference proteome</keyword>
<sequence length="138" mass="15849">LVLKTLKAYYTHKNSPCDSPRPHPKDGHQVIQLVVGGEGHGLPHRALRQLSIPQQAEHPIAAWRDEDLMISEGRITQRDEDLMISEGRITQRDEDLMISEGRITQRDEDLMISEGRITQRDEDLMISEGRITQKHPLR</sequence>